<sequence length="313" mass="33050">MFQLILLMAVSRFASAGVITAPTATITPAPLDKRLVTTAGYRSTGSSDGTTLWATVTYNQADANIVISGDQYKICRAGSNCDFFTCSGSYVKSGTSSSLCAGESTCSYDRSYTNLEDTDPMTNYWCDSTTWAGWDVYAVTTSAGVDTPEPQSTDPTTPTPNPTPNPTPTPTPTPSPTPAPKKSTPIAPIVGGVVGGIAVIGIIIVAVIFILRKKKHTPSTGANAPVPYQPAQQHQHQQGYAQPVYYPPNQQQPQMGYNPHAPMAGAFAPEKTPAATTMNANPYYANGESGPTSPVPQYSPPNPAVNELPAQRM</sequence>
<keyword evidence="5" id="KW-1185">Reference proteome</keyword>
<feature type="transmembrane region" description="Helical" evidence="2">
    <location>
        <begin position="186"/>
        <end position="211"/>
    </location>
</feature>
<evidence type="ECO:0000256" key="3">
    <source>
        <dbReference type="SAM" id="SignalP"/>
    </source>
</evidence>
<feature type="region of interest" description="Disordered" evidence="1">
    <location>
        <begin position="144"/>
        <end position="183"/>
    </location>
</feature>
<reference evidence="4" key="1">
    <citation type="journal article" date="2020" name="Stud. Mycol.">
        <title>101 Dothideomycetes genomes: a test case for predicting lifestyles and emergence of pathogens.</title>
        <authorList>
            <person name="Haridas S."/>
            <person name="Albert R."/>
            <person name="Binder M."/>
            <person name="Bloem J."/>
            <person name="Labutti K."/>
            <person name="Salamov A."/>
            <person name="Andreopoulos B."/>
            <person name="Baker S."/>
            <person name="Barry K."/>
            <person name="Bills G."/>
            <person name="Bluhm B."/>
            <person name="Cannon C."/>
            <person name="Castanera R."/>
            <person name="Culley D."/>
            <person name="Daum C."/>
            <person name="Ezra D."/>
            <person name="Gonzalez J."/>
            <person name="Henrissat B."/>
            <person name="Kuo A."/>
            <person name="Liang C."/>
            <person name="Lipzen A."/>
            <person name="Lutzoni F."/>
            <person name="Magnuson J."/>
            <person name="Mondo S."/>
            <person name="Nolan M."/>
            <person name="Ohm R."/>
            <person name="Pangilinan J."/>
            <person name="Park H.-J."/>
            <person name="Ramirez L."/>
            <person name="Alfaro M."/>
            <person name="Sun H."/>
            <person name="Tritt A."/>
            <person name="Yoshinaga Y."/>
            <person name="Zwiers L.-H."/>
            <person name="Turgeon B."/>
            <person name="Goodwin S."/>
            <person name="Spatafora J."/>
            <person name="Crous P."/>
            <person name="Grigoriev I."/>
        </authorList>
    </citation>
    <scope>NUCLEOTIDE SEQUENCE</scope>
    <source>
        <strain evidence="4">CBS 122367</strain>
    </source>
</reference>
<feature type="compositionally biased region" description="Pro residues" evidence="1">
    <location>
        <begin position="157"/>
        <end position="179"/>
    </location>
</feature>
<dbReference type="Proteomes" id="UP000799291">
    <property type="component" value="Unassembled WGS sequence"/>
</dbReference>
<dbReference type="EMBL" id="MU005642">
    <property type="protein sequence ID" value="KAF2675977.1"/>
    <property type="molecule type" value="Genomic_DNA"/>
</dbReference>
<proteinExistence type="predicted"/>
<feature type="signal peptide" evidence="3">
    <location>
        <begin position="1"/>
        <end position="16"/>
    </location>
</feature>
<protein>
    <recommendedName>
        <fullName evidence="6">Mid2 domain-containing protein</fullName>
    </recommendedName>
</protein>
<evidence type="ECO:0000313" key="5">
    <source>
        <dbReference type="Proteomes" id="UP000799291"/>
    </source>
</evidence>
<dbReference type="OrthoDB" id="3789992at2759"/>
<evidence type="ECO:0000313" key="4">
    <source>
        <dbReference type="EMBL" id="KAF2675977.1"/>
    </source>
</evidence>
<feature type="compositionally biased region" description="Polar residues" evidence="1">
    <location>
        <begin position="144"/>
        <end position="154"/>
    </location>
</feature>
<feature type="region of interest" description="Disordered" evidence="1">
    <location>
        <begin position="272"/>
        <end position="313"/>
    </location>
</feature>
<dbReference type="AlphaFoldDB" id="A0A6G1ICL4"/>
<keyword evidence="2" id="KW-0812">Transmembrane</keyword>
<feature type="compositionally biased region" description="Pro residues" evidence="1">
    <location>
        <begin position="293"/>
        <end position="303"/>
    </location>
</feature>
<evidence type="ECO:0008006" key="6">
    <source>
        <dbReference type="Google" id="ProtNLM"/>
    </source>
</evidence>
<gene>
    <name evidence="4" type="ORF">K458DRAFT_397385</name>
</gene>
<evidence type="ECO:0000256" key="1">
    <source>
        <dbReference type="SAM" id="MobiDB-lite"/>
    </source>
</evidence>
<evidence type="ECO:0000256" key="2">
    <source>
        <dbReference type="SAM" id="Phobius"/>
    </source>
</evidence>
<feature type="chain" id="PRO_5026170086" description="Mid2 domain-containing protein" evidence="3">
    <location>
        <begin position="17"/>
        <end position="313"/>
    </location>
</feature>
<keyword evidence="2" id="KW-1133">Transmembrane helix</keyword>
<organism evidence="4 5">
    <name type="scientific">Lentithecium fluviatile CBS 122367</name>
    <dbReference type="NCBI Taxonomy" id="1168545"/>
    <lineage>
        <taxon>Eukaryota</taxon>
        <taxon>Fungi</taxon>
        <taxon>Dikarya</taxon>
        <taxon>Ascomycota</taxon>
        <taxon>Pezizomycotina</taxon>
        <taxon>Dothideomycetes</taxon>
        <taxon>Pleosporomycetidae</taxon>
        <taxon>Pleosporales</taxon>
        <taxon>Massarineae</taxon>
        <taxon>Lentitheciaceae</taxon>
        <taxon>Lentithecium</taxon>
    </lineage>
</organism>
<keyword evidence="2" id="KW-0472">Membrane</keyword>
<accession>A0A6G1ICL4</accession>
<name>A0A6G1ICL4_9PLEO</name>
<keyword evidence="3" id="KW-0732">Signal</keyword>